<dbReference type="EMBL" id="JAIQCV010000005">
    <property type="protein sequence ID" value="KAH1097286.1"/>
    <property type="molecule type" value="Genomic_DNA"/>
</dbReference>
<evidence type="ECO:0000313" key="1">
    <source>
        <dbReference type="EMBL" id="KAH1097286.1"/>
    </source>
</evidence>
<reference evidence="1 2" key="1">
    <citation type="journal article" date="2021" name="Plant Biotechnol. J.">
        <title>Multi-omics assisted identification of the key and species-specific regulatory components of drought-tolerant mechanisms in Gossypium stocksii.</title>
        <authorList>
            <person name="Yu D."/>
            <person name="Ke L."/>
            <person name="Zhang D."/>
            <person name="Wu Y."/>
            <person name="Sun Y."/>
            <person name="Mei J."/>
            <person name="Sun J."/>
            <person name="Sun Y."/>
        </authorList>
    </citation>
    <scope>NUCLEOTIDE SEQUENCE [LARGE SCALE GENOMIC DNA]</scope>
    <source>
        <strain evidence="2">cv. E1</strain>
        <tissue evidence="1">Leaf</tissue>
    </source>
</reference>
<gene>
    <name evidence="1" type="ORF">J1N35_014207</name>
</gene>
<organism evidence="1 2">
    <name type="scientific">Gossypium stocksii</name>
    <dbReference type="NCBI Taxonomy" id="47602"/>
    <lineage>
        <taxon>Eukaryota</taxon>
        <taxon>Viridiplantae</taxon>
        <taxon>Streptophyta</taxon>
        <taxon>Embryophyta</taxon>
        <taxon>Tracheophyta</taxon>
        <taxon>Spermatophyta</taxon>
        <taxon>Magnoliopsida</taxon>
        <taxon>eudicotyledons</taxon>
        <taxon>Gunneridae</taxon>
        <taxon>Pentapetalae</taxon>
        <taxon>rosids</taxon>
        <taxon>malvids</taxon>
        <taxon>Malvales</taxon>
        <taxon>Malvaceae</taxon>
        <taxon>Malvoideae</taxon>
        <taxon>Gossypium</taxon>
    </lineage>
</organism>
<feature type="non-terminal residue" evidence="1">
    <location>
        <position position="58"/>
    </location>
</feature>
<sequence>DALKAEIERGHHQRRGYRYILPLESRYFQQAPKVKTTYYGIKISTLGIAIPTYPRSTP</sequence>
<protein>
    <submittedName>
        <fullName evidence="1">Uncharacterized protein</fullName>
    </submittedName>
</protein>
<feature type="non-terminal residue" evidence="1">
    <location>
        <position position="1"/>
    </location>
</feature>
<dbReference type="AlphaFoldDB" id="A0A9D3VVB7"/>
<proteinExistence type="predicted"/>
<accession>A0A9D3VVB7</accession>
<name>A0A9D3VVB7_9ROSI</name>
<comment type="caution">
    <text evidence="1">The sequence shown here is derived from an EMBL/GenBank/DDBJ whole genome shotgun (WGS) entry which is preliminary data.</text>
</comment>
<dbReference type="Proteomes" id="UP000828251">
    <property type="component" value="Unassembled WGS sequence"/>
</dbReference>
<evidence type="ECO:0000313" key="2">
    <source>
        <dbReference type="Proteomes" id="UP000828251"/>
    </source>
</evidence>
<keyword evidence="2" id="KW-1185">Reference proteome</keyword>